<evidence type="ECO:0008006" key="4">
    <source>
        <dbReference type="Google" id="ProtNLM"/>
    </source>
</evidence>
<feature type="region of interest" description="Disordered" evidence="1">
    <location>
        <begin position="104"/>
        <end position="123"/>
    </location>
</feature>
<evidence type="ECO:0000313" key="2">
    <source>
        <dbReference type="EMBL" id="WTQ85602.1"/>
    </source>
</evidence>
<feature type="region of interest" description="Disordered" evidence="1">
    <location>
        <begin position="1"/>
        <end position="25"/>
    </location>
</feature>
<organism evidence="2 3">
    <name type="scientific">Streptomyces achromogenes</name>
    <dbReference type="NCBI Taxonomy" id="67255"/>
    <lineage>
        <taxon>Bacteria</taxon>
        <taxon>Bacillati</taxon>
        <taxon>Actinomycetota</taxon>
        <taxon>Actinomycetes</taxon>
        <taxon>Kitasatosporales</taxon>
        <taxon>Streptomycetaceae</taxon>
        <taxon>Streptomyces</taxon>
    </lineage>
</organism>
<accession>A0ABZ1L083</accession>
<reference evidence="2 3" key="1">
    <citation type="submission" date="2022-10" db="EMBL/GenBank/DDBJ databases">
        <title>The complete genomes of actinobacterial strains from the NBC collection.</title>
        <authorList>
            <person name="Joergensen T.S."/>
            <person name="Alvarez Arevalo M."/>
            <person name="Sterndorff E.B."/>
            <person name="Faurdal D."/>
            <person name="Vuksanovic O."/>
            <person name="Mourched A.-S."/>
            <person name="Charusanti P."/>
            <person name="Shaw S."/>
            <person name="Blin K."/>
            <person name="Weber T."/>
        </authorList>
    </citation>
    <scope>NUCLEOTIDE SEQUENCE [LARGE SCALE GENOMIC DNA]</scope>
    <source>
        <strain evidence="2 3">NBC_00156</strain>
    </source>
</reference>
<name>A0ABZ1L083_STRAH</name>
<feature type="compositionally biased region" description="Low complexity" evidence="1">
    <location>
        <begin position="9"/>
        <end position="21"/>
    </location>
</feature>
<dbReference type="Proteomes" id="UP001622557">
    <property type="component" value="Chromosome"/>
</dbReference>
<evidence type="ECO:0000313" key="3">
    <source>
        <dbReference type="Proteomes" id="UP001622557"/>
    </source>
</evidence>
<evidence type="ECO:0000256" key="1">
    <source>
        <dbReference type="SAM" id="MobiDB-lite"/>
    </source>
</evidence>
<dbReference type="RefSeq" id="WP_405454354.1">
    <property type="nucleotide sequence ID" value="NZ_CP108164.1"/>
</dbReference>
<protein>
    <recommendedName>
        <fullName evidence="4">Tra3-like protein</fullName>
    </recommendedName>
</protein>
<gene>
    <name evidence="2" type="ORF">OG350_37350</name>
</gene>
<keyword evidence="3" id="KW-1185">Reference proteome</keyword>
<dbReference type="EMBL" id="CP108164">
    <property type="protein sequence ID" value="WTQ85602.1"/>
    <property type="molecule type" value="Genomic_DNA"/>
</dbReference>
<sequence>MPVPEPADVEPVPAAVPAGPVRTRETASDGYRRALAAHQEAAPPRRVDLAITEARERQTAALRALSARAFPETDVPDEQLAPIETARAQRRQEAEATRLVALRRARRERAGRTPDSAALGKMA</sequence>
<dbReference type="GeneID" id="97286233"/>
<proteinExistence type="predicted"/>